<reference evidence="1" key="1">
    <citation type="submission" date="2020-04" db="EMBL/GenBank/DDBJ databases">
        <authorList>
            <person name="Chiriac C."/>
            <person name="Salcher M."/>
            <person name="Ghai R."/>
            <person name="Kavagutti S V."/>
        </authorList>
    </citation>
    <scope>NUCLEOTIDE SEQUENCE</scope>
</reference>
<gene>
    <name evidence="1" type="ORF">UFOVP562_7</name>
</gene>
<name>A0A6J5MYR5_9CAUD</name>
<dbReference type="Pfam" id="PF11123">
    <property type="entry name" value="DNA_Packaging_2"/>
    <property type="match status" value="1"/>
</dbReference>
<proteinExistence type="predicted"/>
<dbReference type="InterPro" id="IPR024345">
    <property type="entry name" value="DNA_matur_Phage_T7-like"/>
</dbReference>
<sequence>MTMNKADEKALGSLHGKLAEVLKDALSQDFTDPETGINLPPAAILNVARQFLKDNKIEAVAASGSPLADLADLPIFDEDNIVPIRKSS</sequence>
<organism evidence="1">
    <name type="scientific">uncultured Caudovirales phage</name>
    <dbReference type="NCBI Taxonomy" id="2100421"/>
    <lineage>
        <taxon>Viruses</taxon>
        <taxon>Duplodnaviria</taxon>
        <taxon>Heunggongvirae</taxon>
        <taxon>Uroviricota</taxon>
        <taxon>Caudoviricetes</taxon>
        <taxon>Peduoviridae</taxon>
        <taxon>Maltschvirus</taxon>
        <taxon>Maltschvirus maltsch</taxon>
    </lineage>
</organism>
<evidence type="ECO:0000313" key="1">
    <source>
        <dbReference type="EMBL" id="CAB4150120.1"/>
    </source>
</evidence>
<protein>
    <submittedName>
        <fullName evidence="1">Uncharacterized protein</fullName>
    </submittedName>
</protein>
<accession>A0A6J5MYR5</accession>
<dbReference type="EMBL" id="LR796537">
    <property type="protein sequence ID" value="CAB4150120.1"/>
    <property type="molecule type" value="Genomic_DNA"/>
</dbReference>